<protein>
    <recommendedName>
        <fullName evidence="3">Beta-lactamase</fullName>
    </recommendedName>
</protein>
<dbReference type="InterPro" id="IPR006597">
    <property type="entry name" value="Sel1-like"/>
</dbReference>
<dbReference type="SMART" id="SM00671">
    <property type="entry name" value="SEL1"/>
    <property type="match status" value="1"/>
</dbReference>
<evidence type="ECO:0008006" key="3">
    <source>
        <dbReference type="Google" id="ProtNLM"/>
    </source>
</evidence>
<reference evidence="2" key="1">
    <citation type="submission" date="2018-02" db="EMBL/GenBank/DDBJ databases">
        <authorList>
            <person name="Hausmann B."/>
        </authorList>
    </citation>
    <scope>NUCLEOTIDE SEQUENCE [LARGE SCALE GENOMIC DNA]</scope>
    <source>
        <strain evidence="2">Peat soil MAG SbA5</strain>
    </source>
</reference>
<dbReference type="Proteomes" id="UP000239735">
    <property type="component" value="Unassembled WGS sequence"/>
</dbReference>
<dbReference type="SUPFAM" id="SSF81901">
    <property type="entry name" value="HCP-like"/>
    <property type="match status" value="1"/>
</dbReference>
<evidence type="ECO:0000313" key="2">
    <source>
        <dbReference type="Proteomes" id="UP000239735"/>
    </source>
</evidence>
<organism evidence="1 2">
    <name type="scientific">Candidatus Sulfuritelmatomonas gaucii</name>
    <dbReference type="NCBI Taxonomy" id="2043161"/>
    <lineage>
        <taxon>Bacteria</taxon>
        <taxon>Pseudomonadati</taxon>
        <taxon>Acidobacteriota</taxon>
        <taxon>Terriglobia</taxon>
        <taxon>Terriglobales</taxon>
        <taxon>Acidobacteriaceae</taxon>
        <taxon>Candidatus Sulfuritelmatomonas</taxon>
    </lineage>
</organism>
<dbReference type="EMBL" id="OKRB01000033">
    <property type="protein sequence ID" value="SPE18056.1"/>
    <property type="molecule type" value="Genomic_DNA"/>
</dbReference>
<proteinExistence type="predicted"/>
<accession>A0A2N9L421</accession>
<dbReference type="InterPro" id="IPR011990">
    <property type="entry name" value="TPR-like_helical_dom_sf"/>
</dbReference>
<dbReference type="Pfam" id="PF08238">
    <property type="entry name" value="Sel1"/>
    <property type="match status" value="1"/>
</dbReference>
<gene>
    <name evidence="1" type="ORF">SBA5_1280003</name>
</gene>
<evidence type="ECO:0000313" key="1">
    <source>
        <dbReference type="EMBL" id="SPE18056.1"/>
    </source>
</evidence>
<name>A0A2N9L421_9BACT</name>
<dbReference type="AlphaFoldDB" id="A0A2N9L421"/>
<dbReference type="Gene3D" id="1.25.40.10">
    <property type="entry name" value="Tetratricopeptide repeat domain"/>
    <property type="match status" value="1"/>
</dbReference>
<sequence>MFDLGWLYENGRGVPKNLKIALDLYRQAAAAGNAGAKRGLVQLAGS</sequence>